<dbReference type="EMBL" id="VEPZ02001205">
    <property type="protein sequence ID" value="KAE8687088.1"/>
    <property type="molecule type" value="Genomic_DNA"/>
</dbReference>
<evidence type="ECO:0000256" key="11">
    <source>
        <dbReference type="RuleBase" id="RU003679"/>
    </source>
</evidence>
<evidence type="ECO:0000256" key="4">
    <source>
        <dbReference type="ARBA" id="ARBA00012756"/>
    </source>
</evidence>
<evidence type="ECO:0000256" key="1">
    <source>
        <dbReference type="ARBA" id="ARBA00001412"/>
    </source>
</evidence>
<comment type="similarity">
    <text evidence="3 11">Belongs to the glycosyl hydrolase 35 family.</text>
</comment>
<evidence type="ECO:0000256" key="5">
    <source>
        <dbReference type="ARBA" id="ARBA00022523"/>
    </source>
</evidence>
<dbReference type="Pfam" id="PF01301">
    <property type="entry name" value="Glyco_hydro_35"/>
    <property type="match status" value="1"/>
</dbReference>
<sequence>MWPDLIRKAKEGGLDAVETYVFWNAHEPVRRQYDFSGNLDLIRFLKTIQDEGLYAILRIGPYACAEWNYGGFPMWLHNMPGVAFRTKNDVFMNEMKNFTSLIVDMVKAEKLFASQGGHIILAQIENEYGNVMKPYGEDGKSYINWCAQMADSLDIGVPWIMCQQAGAPKPMLETCNGWYCDQYKPKDPDTPKMWTENWTGWFKSWGGADPLRTAEDLAFSVARFFQKGGTLQNYYMYHGGTNFGRTSGGPYMTTSYDYNAPLDEYGNLNQPKWGHLKHLHDVLHSIEYTLTHGDVHTQKLDNSVTATVYQTNDKSSCFLSNSNTTTDVNVNFGGIDYFVPAWSISILPDCREEAYNTAKVYAQTSMMIKKSNKAEDEPDSLKWTWRPELIESASVQGKGDVSVNRIVDQKDMANDASDYLWYMTSVELARDDLTLNETVTLRVTDTGHVLHGFIHGKYIGSRWAKYGNNVTYVFEKNINLSPGRNLISLLSATVGFKNYEAKFDLVGAGITSPVELVLKKGDETIIKDLSSNKWTYKIGLDGISNKFFDPSKSSLKWISDQIPINKNFTWYKTTFKAPLGNKPVVVDLLGLGKGMAWVNGHSLGRYWPSYIANKQLCKTKACDYRGRYSDKKCLSKCGEPTQRWYHVPRSFFEDGDNTLVLFEEFGGNPSYVQFQTVEIGSICINAYEGKRVELSCHNRPISKIEFASFGHPQGVCGSFEKGECESDVDVVSILEKECVGKESCSFEISQDKFGKAYCEVRRLTVEAVCEDFIF</sequence>
<keyword evidence="14" id="KW-1185">Reference proteome</keyword>
<evidence type="ECO:0000256" key="3">
    <source>
        <dbReference type="ARBA" id="ARBA00009809"/>
    </source>
</evidence>
<dbReference type="InterPro" id="IPR000922">
    <property type="entry name" value="Lectin_gal-bd_dom"/>
</dbReference>
<dbReference type="PROSITE" id="PS50228">
    <property type="entry name" value="SUEL_LECTIN"/>
    <property type="match status" value="1"/>
</dbReference>
<dbReference type="Proteomes" id="UP000436088">
    <property type="component" value="Unassembled WGS sequence"/>
</dbReference>
<dbReference type="Gene3D" id="2.60.120.740">
    <property type="match status" value="1"/>
</dbReference>
<dbReference type="FunFam" id="2.60.120.260:FF:000142">
    <property type="entry name" value="Beta-galactosidase"/>
    <property type="match status" value="1"/>
</dbReference>
<feature type="domain" description="SUEL-type lectin" evidence="12">
    <location>
        <begin position="686"/>
        <end position="770"/>
    </location>
</feature>
<reference evidence="13" key="1">
    <citation type="submission" date="2019-09" db="EMBL/GenBank/DDBJ databases">
        <title>Draft genome information of white flower Hibiscus syriacus.</title>
        <authorList>
            <person name="Kim Y.-M."/>
        </authorList>
    </citation>
    <scope>NUCLEOTIDE SEQUENCE [LARGE SCALE GENOMIC DNA]</scope>
    <source>
        <strain evidence="13">YM2019G1</strain>
    </source>
</reference>
<dbReference type="InterPro" id="IPR031330">
    <property type="entry name" value="Gly_Hdrlase_35_cat"/>
</dbReference>
<dbReference type="InterPro" id="IPR008979">
    <property type="entry name" value="Galactose-bd-like_sf"/>
</dbReference>
<dbReference type="Pfam" id="PF02140">
    <property type="entry name" value="SUEL_Lectin"/>
    <property type="match status" value="1"/>
</dbReference>
<accession>A0A6A2Z5B3</accession>
<keyword evidence="6" id="KW-0964">Secreted</keyword>
<keyword evidence="8" id="KW-0378">Hydrolase</keyword>
<evidence type="ECO:0000256" key="9">
    <source>
        <dbReference type="ARBA" id="ARBA00023180"/>
    </source>
</evidence>
<comment type="subcellular location">
    <subcellularLocation>
        <location evidence="2">Secreted</location>
        <location evidence="2">Extracellular space</location>
        <location evidence="2">Apoplast</location>
    </subcellularLocation>
</comment>
<gene>
    <name evidence="13" type="ORF">F3Y22_tig00111022pilonHSYRG00002</name>
</gene>
<dbReference type="GO" id="GO:0005975">
    <property type="term" value="P:carbohydrate metabolic process"/>
    <property type="evidence" value="ECO:0007669"/>
    <property type="project" value="InterPro"/>
</dbReference>
<evidence type="ECO:0000256" key="2">
    <source>
        <dbReference type="ARBA" id="ARBA00004271"/>
    </source>
</evidence>
<dbReference type="CDD" id="cd22842">
    <property type="entry name" value="Gal_Rha_Lectin_BGal"/>
    <property type="match status" value="1"/>
</dbReference>
<evidence type="ECO:0000313" key="13">
    <source>
        <dbReference type="EMBL" id="KAE8687088.1"/>
    </source>
</evidence>
<keyword evidence="10" id="KW-0326">Glycosidase</keyword>
<dbReference type="InterPro" id="IPR001944">
    <property type="entry name" value="Glycoside_Hdrlase_35"/>
</dbReference>
<dbReference type="Gene3D" id="3.20.20.80">
    <property type="entry name" value="Glycosidases"/>
    <property type="match status" value="1"/>
</dbReference>
<evidence type="ECO:0000256" key="7">
    <source>
        <dbReference type="ARBA" id="ARBA00022729"/>
    </source>
</evidence>
<keyword evidence="7" id="KW-0732">Signal</keyword>
<dbReference type="InterPro" id="IPR048913">
    <property type="entry name" value="BetaGal_gal-bd"/>
</dbReference>
<dbReference type="SUPFAM" id="SSF51445">
    <property type="entry name" value="(Trans)glycosidases"/>
    <property type="match status" value="1"/>
</dbReference>
<dbReference type="Gene3D" id="2.60.120.260">
    <property type="entry name" value="Galactose-binding domain-like"/>
    <property type="match status" value="1"/>
</dbReference>
<keyword evidence="5" id="KW-0052">Apoplast</keyword>
<comment type="caution">
    <text evidence="13">The sequence shown here is derived from an EMBL/GenBank/DDBJ whole genome shotgun (WGS) entry which is preliminary data.</text>
</comment>
<evidence type="ECO:0000256" key="8">
    <source>
        <dbReference type="ARBA" id="ARBA00022801"/>
    </source>
</evidence>
<proteinExistence type="inferred from homology"/>
<protein>
    <recommendedName>
        <fullName evidence="4">beta-galactosidase</fullName>
        <ecNumber evidence="4">3.2.1.23</ecNumber>
    </recommendedName>
</protein>
<name>A0A6A2Z5B3_HIBSY</name>
<evidence type="ECO:0000313" key="14">
    <source>
        <dbReference type="Proteomes" id="UP000436088"/>
    </source>
</evidence>
<dbReference type="InterPro" id="IPR043159">
    <property type="entry name" value="Lectin_gal-bd_sf"/>
</dbReference>
<dbReference type="SUPFAM" id="SSF49785">
    <property type="entry name" value="Galactose-binding domain-like"/>
    <property type="match status" value="2"/>
</dbReference>
<dbReference type="FunFam" id="3.20.20.80:FF:000098">
    <property type="entry name" value="Beta-galactosidase"/>
    <property type="match status" value="1"/>
</dbReference>
<evidence type="ECO:0000256" key="6">
    <source>
        <dbReference type="ARBA" id="ARBA00022525"/>
    </source>
</evidence>
<dbReference type="GO" id="GO:0030246">
    <property type="term" value="F:carbohydrate binding"/>
    <property type="evidence" value="ECO:0007669"/>
    <property type="project" value="InterPro"/>
</dbReference>
<evidence type="ECO:0000259" key="12">
    <source>
        <dbReference type="PROSITE" id="PS50228"/>
    </source>
</evidence>
<evidence type="ECO:0000256" key="10">
    <source>
        <dbReference type="ARBA" id="ARBA00023295"/>
    </source>
</evidence>
<dbReference type="PRINTS" id="PR00742">
    <property type="entry name" value="GLHYDRLASE35"/>
</dbReference>
<dbReference type="InterPro" id="IPR017853">
    <property type="entry name" value="GH"/>
</dbReference>
<dbReference type="GO" id="GO:0048046">
    <property type="term" value="C:apoplast"/>
    <property type="evidence" value="ECO:0007669"/>
    <property type="project" value="UniProtKB-SubCell"/>
</dbReference>
<dbReference type="Pfam" id="PF17834">
    <property type="entry name" value="GHD"/>
    <property type="match status" value="1"/>
</dbReference>
<dbReference type="EC" id="3.2.1.23" evidence="4"/>
<dbReference type="PANTHER" id="PTHR23421">
    <property type="entry name" value="BETA-GALACTOSIDASE RELATED"/>
    <property type="match status" value="1"/>
</dbReference>
<dbReference type="Pfam" id="PF21467">
    <property type="entry name" value="BetaGal_gal-bd"/>
    <property type="match status" value="1"/>
</dbReference>
<organism evidence="13 14">
    <name type="scientific">Hibiscus syriacus</name>
    <name type="common">Rose of Sharon</name>
    <dbReference type="NCBI Taxonomy" id="106335"/>
    <lineage>
        <taxon>Eukaryota</taxon>
        <taxon>Viridiplantae</taxon>
        <taxon>Streptophyta</taxon>
        <taxon>Embryophyta</taxon>
        <taxon>Tracheophyta</taxon>
        <taxon>Spermatophyta</taxon>
        <taxon>Magnoliopsida</taxon>
        <taxon>eudicotyledons</taxon>
        <taxon>Gunneridae</taxon>
        <taxon>Pentapetalae</taxon>
        <taxon>rosids</taxon>
        <taxon>malvids</taxon>
        <taxon>Malvales</taxon>
        <taxon>Malvaceae</taxon>
        <taxon>Malvoideae</taxon>
        <taxon>Hibiscus</taxon>
    </lineage>
</organism>
<dbReference type="GO" id="GO:0004565">
    <property type="term" value="F:beta-galactosidase activity"/>
    <property type="evidence" value="ECO:0007669"/>
    <property type="project" value="UniProtKB-EC"/>
</dbReference>
<keyword evidence="9" id="KW-0325">Glycoprotein</keyword>
<comment type="catalytic activity">
    <reaction evidence="1">
        <text>Hydrolysis of terminal non-reducing beta-D-galactose residues in beta-D-galactosides.</text>
        <dbReference type="EC" id="3.2.1.23"/>
    </reaction>
</comment>
<dbReference type="InterPro" id="IPR041392">
    <property type="entry name" value="GHD"/>
</dbReference>
<dbReference type="AlphaFoldDB" id="A0A6A2Z5B3"/>